<gene>
    <name evidence="1" type="ORF">DFR30_0079</name>
</gene>
<dbReference type="RefSeq" id="WP_132970791.1">
    <property type="nucleotide sequence ID" value="NZ_SMFX01000001.1"/>
</dbReference>
<keyword evidence="2" id="KW-1185">Reference proteome</keyword>
<dbReference type="EMBL" id="SMFX01000001">
    <property type="protein sequence ID" value="TCK16860.1"/>
    <property type="molecule type" value="Genomic_DNA"/>
</dbReference>
<dbReference type="Proteomes" id="UP000295707">
    <property type="component" value="Unassembled WGS sequence"/>
</dbReference>
<evidence type="ECO:0000313" key="1">
    <source>
        <dbReference type="EMBL" id="TCK16860.1"/>
    </source>
</evidence>
<organism evidence="1 2">
    <name type="scientific">Thiogranum longum</name>
    <dbReference type="NCBI Taxonomy" id="1537524"/>
    <lineage>
        <taxon>Bacteria</taxon>
        <taxon>Pseudomonadati</taxon>
        <taxon>Pseudomonadota</taxon>
        <taxon>Gammaproteobacteria</taxon>
        <taxon>Chromatiales</taxon>
        <taxon>Ectothiorhodospiraceae</taxon>
        <taxon>Thiogranum</taxon>
    </lineage>
</organism>
<protein>
    <submittedName>
        <fullName evidence="1">Uncharacterized protein</fullName>
    </submittedName>
</protein>
<name>A0A4R1H9R3_9GAMM</name>
<evidence type="ECO:0000313" key="2">
    <source>
        <dbReference type="Proteomes" id="UP000295707"/>
    </source>
</evidence>
<comment type="caution">
    <text evidence="1">The sequence shown here is derived from an EMBL/GenBank/DDBJ whole genome shotgun (WGS) entry which is preliminary data.</text>
</comment>
<dbReference type="AlphaFoldDB" id="A0A4R1H9R3"/>
<proteinExistence type="predicted"/>
<sequence length="517" mass="58000">MKYVIYVNGEQSSLYQVGRHSVQHLGSYLAGLAGMHRLRDALLKLHHHPVSILVDLIEEEFRHDNLPHILGRDRARMLARMAGKLFRGTPFRYSQVIGRSREGRRDDKALFSALTNPDNLMPLISLLDETATPLEGIFSLPLISADILKPMRACGENILLITEQPGGGLRETFLRKGTVEFSRLAPIQESSPEEYCRLLDAEVHKTHRYLNTLRLVAPGESIDVYPVADSLRCEAVARECRESEQLAFYPVDIRQLALATGCKNFPDTGFSDALFAFLLGNSRHGNHYAQPQHLKRMRGWQGSVAIRAASWILAVIGLSWSGMNVIDGWMATREQVQIAASRESISERYTQLTQELPVQPAEARAMREATALANSLEQHPLQSSRIFGLLGKAFTINPELELRKLRWFTSDKTDAREPVSLVSSNNTAGLPLPVYSVAIVSGSLREFDGSYQHAQDQIEKMVAWLSDQPGVITVDIERAPIDTRPDTQIQGEIDNRLKNSRADFELRVVMELDNETV</sequence>
<reference evidence="1 2" key="1">
    <citation type="submission" date="2019-03" db="EMBL/GenBank/DDBJ databases">
        <title>Genomic Encyclopedia of Type Strains, Phase IV (KMG-IV): sequencing the most valuable type-strain genomes for metagenomic binning, comparative biology and taxonomic classification.</title>
        <authorList>
            <person name="Goeker M."/>
        </authorList>
    </citation>
    <scope>NUCLEOTIDE SEQUENCE [LARGE SCALE GENOMIC DNA]</scope>
    <source>
        <strain evidence="1 2">DSM 19610</strain>
    </source>
</reference>
<dbReference type="OrthoDB" id="5623695at2"/>
<accession>A0A4R1H9R3</accession>